<dbReference type="AlphaFoldDB" id="A0A368JLH2"/>
<name>A0A368JLH2_9BACT</name>
<gene>
    <name evidence="1" type="ORF">DUE52_20670</name>
</gene>
<evidence type="ECO:0008006" key="3">
    <source>
        <dbReference type="Google" id="ProtNLM"/>
    </source>
</evidence>
<evidence type="ECO:0000313" key="2">
    <source>
        <dbReference type="Proteomes" id="UP000253383"/>
    </source>
</evidence>
<accession>A0A368JLH2</accession>
<protein>
    <recommendedName>
        <fullName evidence="3">Carrier domain-containing protein</fullName>
    </recommendedName>
</protein>
<evidence type="ECO:0000313" key="1">
    <source>
        <dbReference type="EMBL" id="RCR67524.1"/>
    </source>
</evidence>
<dbReference type="EMBL" id="QOWE01000018">
    <property type="protein sequence ID" value="RCR67524.1"/>
    <property type="molecule type" value="Genomic_DNA"/>
</dbReference>
<comment type="caution">
    <text evidence="1">The sequence shown here is derived from an EMBL/GenBank/DDBJ whole genome shotgun (WGS) entry which is preliminary data.</text>
</comment>
<dbReference type="OrthoDB" id="1495669at2"/>
<proteinExistence type="predicted"/>
<keyword evidence="2" id="KW-1185">Reference proteome</keyword>
<dbReference type="Proteomes" id="UP000253383">
    <property type="component" value="Unassembled WGS sequence"/>
</dbReference>
<reference evidence="1 2" key="1">
    <citation type="submission" date="2018-07" db="EMBL/GenBank/DDBJ databases">
        <title>Genome analysis of Larkinella rosea.</title>
        <authorList>
            <person name="Zhou Z."/>
            <person name="Wang G."/>
        </authorList>
    </citation>
    <scope>NUCLEOTIDE SEQUENCE [LARGE SCALE GENOMIC DNA]</scope>
    <source>
        <strain evidence="2">zzj9</strain>
    </source>
</reference>
<organism evidence="1 2">
    <name type="scientific">Larkinella punicea</name>
    <dbReference type="NCBI Taxonomy" id="2315727"/>
    <lineage>
        <taxon>Bacteria</taxon>
        <taxon>Pseudomonadati</taxon>
        <taxon>Bacteroidota</taxon>
        <taxon>Cytophagia</taxon>
        <taxon>Cytophagales</taxon>
        <taxon>Spirosomataceae</taxon>
        <taxon>Larkinella</taxon>
    </lineage>
</organism>
<sequence>MKSLDPSVVELELVKIVDEVNKNISRLDIDIDTSCCPGDIGISSQILITIMGRVSNNLGITIPDDCYIFHDKDSHKQLSIKEAAQKLIEKAKDGNQ</sequence>
<dbReference type="RefSeq" id="WP_114407956.1">
    <property type="nucleotide sequence ID" value="NZ_QOWE01000018.1"/>
</dbReference>